<evidence type="ECO:0000313" key="2">
    <source>
        <dbReference type="WBParaSite" id="jg7673"/>
    </source>
</evidence>
<dbReference type="WBParaSite" id="jg7673">
    <property type="protein sequence ID" value="jg7673"/>
    <property type="gene ID" value="jg7673"/>
</dbReference>
<keyword evidence="1" id="KW-1185">Reference proteome</keyword>
<proteinExistence type="predicted"/>
<reference evidence="2" key="1">
    <citation type="submission" date="2022-11" db="UniProtKB">
        <authorList>
            <consortium name="WormBaseParasite"/>
        </authorList>
    </citation>
    <scope>IDENTIFICATION</scope>
</reference>
<name>A0A915EN73_9BILA</name>
<dbReference type="Proteomes" id="UP000887574">
    <property type="component" value="Unplaced"/>
</dbReference>
<organism evidence="1 2">
    <name type="scientific">Ditylenchus dipsaci</name>
    <dbReference type="NCBI Taxonomy" id="166011"/>
    <lineage>
        <taxon>Eukaryota</taxon>
        <taxon>Metazoa</taxon>
        <taxon>Ecdysozoa</taxon>
        <taxon>Nematoda</taxon>
        <taxon>Chromadorea</taxon>
        <taxon>Rhabditida</taxon>
        <taxon>Tylenchina</taxon>
        <taxon>Tylenchomorpha</taxon>
        <taxon>Sphaerularioidea</taxon>
        <taxon>Anguinidae</taxon>
        <taxon>Anguininae</taxon>
        <taxon>Ditylenchus</taxon>
    </lineage>
</organism>
<accession>A0A915EN73</accession>
<evidence type="ECO:0000313" key="1">
    <source>
        <dbReference type="Proteomes" id="UP000887574"/>
    </source>
</evidence>
<protein>
    <submittedName>
        <fullName evidence="2">Uncharacterized protein</fullName>
    </submittedName>
</protein>
<dbReference type="AlphaFoldDB" id="A0A915EN73"/>
<sequence>MFQADPAFISSMPALPSIKKNEKGGMKCRKKYVLCLRSTQFNSFAGVFVICQTFDSSQSALHSSNSPLGAL</sequence>